<dbReference type="OrthoDB" id="19606at2759"/>
<sequence>MAEDGIEHRQRLALVPPAASLPAEGSRGHLPMYSRALRVRLRPRVCTLPPAHGPQGSFRWVAALRGYQTSSSKKQCAAEAPLVDSDVPATEKPRPFAIERVGGRECHVSWTDRGIAKEWREISNRAEDERAVSASTSASFTGRFTSWLRQMFLPTNYPQSVHQSYLPFHVLQFFETTFGTIVSVLCNQALLTSVGVSAEGSVFGAVAVQWIIKDGAGEIAKLFFIRRFSPYFDSHPKTFTLFGEAIVALGSCAQIATVLVHPTPTSFLLCAAGGNALKLIGYAVWFTTHMKWIRYFSLQGNMGDVAAKDESQTSLAQLVGYSAGIGLLTLSHSPAYLYALFFLCTPAHLVATVAMMRIASFETLTLPRLTVLARDYAAADGKADVPTFKEFEAGHATGLFGEYFKSKTDKHVTLAPRVGDVLGRDAERESGLWEVCTDTFWNEKYMLYPSTSSSSRRINIFYHPDASSDDTLRSVLHAARLRHLLSGPGAPALREALAESHAWTRERFDGFKAALEEKGWRADEVGFADLGHRLLWGPEADRGS</sequence>
<dbReference type="AlphaFoldDB" id="S8FJQ5"/>
<name>S8FJQ5_FOMSC</name>
<evidence type="ECO:0000256" key="5">
    <source>
        <dbReference type="ARBA" id="ARBA00023136"/>
    </source>
</evidence>
<keyword evidence="9" id="KW-1185">Reference proteome</keyword>
<dbReference type="InParanoid" id="S8FJQ5"/>
<dbReference type="eggNOG" id="KOG4249">
    <property type="taxonomic scope" value="Eukaryota"/>
</dbReference>
<feature type="transmembrane region" description="Helical" evidence="6">
    <location>
        <begin position="335"/>
        <end position="359"/>
    </location>
</feature>
<dbReference type="GO" id="GO:0016020">
    <property type="term" value="C:membrane"/>
    <property type="evidence" value="ECO:0007669"/>
    <property type="project" value="UniProtKB-SubCell"/>
</dbReference>
<evidence type="ECO:0000256" key="3">
    <source>
        <dbReference type="ARBA" id="ARBA00022692"/>
    </source>
</evidence>
<comment type="subcellular location">
    <subcellularLocation>
        <location evidence="1">Membrane</location>
    </subcellularLocation>
</comment>
<protein>
    <recommendedName>
        <fullName evidence="7">Protein root UVB sensitive/RUS domain-containing protein</fullName>
    </recommendedName>
</protein>
<dbReference type="Pfam" id="PF04884">
    <property type="entry name" value="UVB_sens_prot"/>
    <property type="match status" value="1"/>
</dbReference>
<dbReference type="Proteomes" id="UP000015241">
    <property type="component" value="Unassembled WGS sequence"/>
</dbReference>
<keyword evidence="4 6" id="KW-1133">Transmembrane helix</keyword>
<proteinExistence type="inferred from homology"/>
<evidence type="ECO:0000313" key="8">
    <source>
        <dbReference type="EMBL" id="EPT01636.1"/>
    </source>
</evidence>
<keyword evidence="5 6" id="KW-0472">Membrane</keyword>
<accession>S8FJQ5</accession>
<dbReference type="InterPro" id="IPR054549">
    <property type="entry name" value="UVB_sens_RUS_dom"/>
</dbReference>
<evidence type="ECO:0000256" key="4">
    <source>
        <dbReference type="ARBA" id="ARBA00022989"/>
    </source>
</evidence>
<dbReference type="HOGENOM" id="CLU_015325_8_0_1"/>
<reference evidence="8 9" key="1">
    <citation type="journal article" date="2012" name="Science">
        <title>The Paleozoic origin of enzymatic lignin decomposition reconstructed from 31 fungal genomes.</title>
        <authorList>
            <person name="Floudas D."/>
            <person name="Binder M."/>
            <person name="Riley R."/>
            <person name="Barry K."/>
            <person name="Blanchette R.A."/>
            <person name="Henrissat B."/>
            <person name="Martinez A.T."/>
            <person name="Otillar R."/>
            <person name="Spatafora J.W."/>
            <person name="Yadav J.S."/>
            <person name="Aerts A."/>
            <person name="Benoit I."/>
            <person name="Boyd A."/>
            <person name="Carlson A."/>
            <person name="Copeland A."/>
            <person name="Coutinho P.M."/>
            <person name="de Vries R.P."/>
            <person name="Ferreira P."/>
            <person name="Findley K."/>
            <person name="Foster B."/>
            <person name="Gaskell J."/>
            <person name="Glotzer D."/>
            <person name="Gorecki P."/>
            <person name="Heitman J."/>
            <person name="Hesse C."/>
            <person name="Hori C."/>
            <person name="Igarashi K."/>
            <person name="Jurgens J.A."/>
            <person name="Kallen N."/>
            <person name="Kersten P."/>
            <person name="Kohler A."/>
            <person name="Kuees U."/>
            <person name="Kumar T.K.A."/>
            <person name="Kuo A."/>
            <person name="LaButti K."/>
            <person name="Larrondo L.F."/>
            <person name="Lindquist E."/>
            <person name="Ling A."/>
            <person name="Lombard V."/>
            <person name="Lucas S."/>
            <person name="Lundell T."/>
            <person name="Martin R."/>
            <person name="McLaughlin D.J."/>
            <person name="Morgenstern I."/>
            <person name="Morin E."/>
            <person name="Murat C."/>
            <person name="Nagy L.G."/>
            <person name="Nolan M."/>
            <person name="Ohm R.A."/>
            <person name="Patyshakuliyeva A."/>
            <person name="Rokas A."/>
            <person name="Ruiz-Duenas F.J."/>
            <person name="Sabat G."/>
            <person name="Salamov A."/>
            <person name="Samejima M."/>
            <person name="Schmutz J."/>
            <person name="Slot J.C."/>
            <person name="St John F."/>
            <person name="Stenlid J."/>
            <person name="Sun H."/>
            <person name="Sun S."/>
            <person name="Syed K."/>
            <person name="Tsang A."/>
            <person name="Wiebenga A."/>
            <person name="Young D."/>
            <person name="Pisabarro A."/>
            <person name="Eastwood D.C."/>
            <person name="Martin F."/>
            <person name="Cullen D."/>
            <person name="Grigoriev I.V."/>
            <person name="Hibbett D.S."/>
        </authorList>
    </citation>
    <scope>NUCLEOTIDE SEQUENCE</scope>
    <source>
        <strain evidence="9">FP-58527</strain>
    </source>
</reference>
<evidence type="ECO:0000256" key="2">
    <source>
        <dbReference type="ARBA" id="ARBA00007558"/>
    </source>
</evidence>
<dbReference type="InterPro" id="IPR006968">
    <property type="entry name" value="RUS_fam"/>
</dbReference>
<dbReference type="EMBL" id="KE504140">
    <property type="protein sequence ID" value="EPT01636.1"/>
    <property type="molecule type" value="Genomic_DNA"/>
</dbReference>
<feature type="domain" description="Protein root UVB sensitive/RUS" evidence="7">
    <location>
        <begin position="144"/>
        <end position="378"/>
    </location>
</feature>
<evidence type="ECO:0000256" key="1">
    <source>
        <dbReference type="ARBA" id="ARBA00004370"/>
    </source>
</evidence>
<keyword evidence="3 6" id="KW-0812">Transmembrane</keyword>
<evidence type="ECO:0000256" key="6">
    <source>
        <dbReference type="SAM" id="Phobius"/>
    </source>
</evidence>
<evidence type="ECO:0000313" key="9">
    <source>
        <dbReference type="Proteomes" id="UP000015241"/>
    </source>
</evidence>
<comment type="similarity">
    <text evidence="2">Belongs to the RUS1 family.</text>
</comment>
<evidence type="ECO:0000259" key="7">
    <source>
        <dbReference type="Pfam" id="PF04884"/>
    </source>
</evidence>
<gene>
    <name evidence="8" type="ORF">FOMPIDRAFT_147980</name>
</gene>
<dbReference type="PANTHER" id="PTHR12770:SF31">
    <property type="entry name" value="RUS FAMILY MEMBER 1"/>
    <property type="match status" value="1"/>
</dbReference>
<organism evidence="8 9">
    <name type="scientific">Fomitopsis schrenkii</name>
    <name type="common">Brown rot fungus</name>
    <dbReference type="NCBI Taxonomy" id="2126942"/>
    <lineage>
        <taxon>Eukaryota</taxon>
        <taxon>Fungi</taxon>
        <taxon>Dikarya</taxon>
        <taxon>Basidiomycota</taxon>
        <taxon>Agaricomycotina</taxon>
        <taxon>Agaricomycetes</taxon>
        <taxon>Polyporales</taxon>
        <taxon>Fomitopsis</taxon>
    </lineage>
</organism>
<dbReference type="PANTHER" id="PTHR12770">
    <property type="entry name" value="RUS1 FAMILY PROTEIN C16ORF58"/>
    <property type="match status" value="1"/>
</dbReference>